<name>A0A923I3G4_9BURK</name>
<evidence type="ECO:0000313" key="2">
    <source>
        <dbReference type="Proteomes" id="UP000612361"/>
    </source>
</evidence>
<dbReference type="AlphaFoldDB" id="A0A923I3G4"/>
<protein>
    <submittedName>
        <fullName evidence="1">Uncharacterized protein</fullName>
    </submittedName>
</protein>
<proteinExistence type="predicted"/>
<sequence length="110" mass="13309">MNTSDIKDCLRSLFRIRQQRSLPPPGPKPAFGATIINQQIKIQLFVPIDYEQWDWLTAHGWRTMDMRGNRRRYFRVPRNAVQRMLSASKEEREHIHQRVISYRYPRSRLE</sequence>
<comment type="caution">
    <text evidence="1">The sequence shown here is derived from an EMBL/GenBank/DDBJ whole genome shotgun (WGS) entry which is preliminary data.</text>
</comment>
<gene>
    <name evidence="1" type="ORF">H8K47_09795</name>
</gene>
<evidence type="ECO:0000313" key="1">
    <source>
        <dbReference type="EMBL" id="MBC3935650.1"/>
    </source>
</evidence>
<organism evidence="1 2">
    <name type="scientific">Undibacterium rugosum</name>
    <dbReference type="NCBI Taxonomy" id="2762291"/>
    <lineage>
        <taxon>Bacteria</taxon>
        <taxon>Pseudomonadati</taxon>
        <taxon>Pseudomonadota</taxon>
        <taxon>Betaproteobacteria</taxon>
        <taxon>Burkholderiales</taxon>
        <taxon>Oxalobacteraceae</taxon>
        <taxon>Undibacterium</taxon>
    </lineage>
</organism>
<reference evidence="1" key="1">
    <citation type="submission" date="2020-08" db="EMBL/GenBank/DDBJ databases">
        <title>Novel species isolated from subtropical streams in China.</title>
        <authorList>
            <person name="Lu H."/>
        </authorList>
    </citation>
    <scope>NUCLEOTIDE SEQUENCE</scope>
    <source>
        <strain evidence="1">CY7W</strain>
    </source>
</reference>
<dbReference type="RefSeq" id="WP_186881226.1">
    <property type="nucleotide sequence ID" value="NZ_JACOGG010000009.1"/>
</dbReference>
<dbReference type="EMBL" id="JACOGG010000009">
    <property type="protein sequence ID" value="MBC3935650.1"/>
    <property type="molecule type" value="Genomic_DNA"/>
</dbReference>
<accession>A0A923I3G4</accession>
<keyword evidence="2" id="KW-1185">Reference proteome</keyword>
<dbReference type="Proteomes" id="UP000612361">
    <property type="component" value="Unassembled WGS sequence"/>
</dbReference>